<proteinExistence type="predicted"/>
<feature type="compositionally biased region" description="Basic and acidic residues" evidence="1">
    <location>
        <begin position="830"/>
        <end position="843"/>
    </location>
</feature>
<gene>
    <name evidence="3" type="ORF">GPUH_LOCUS12141</name>
</gene>
<keyword evidence="4" id="KW-1185">Reference proteome</keyword>
<feature type="compositionally biased region" description="Basic residues" evidence="1">
    <location>
        <begin position="326"/>
        <end position="340"/>
    </location>
</feature>
<dbReference type="Proteomes" id="UP000271098">
    <property type="component" value="Unassembled WGS sequence"/>
</dbReference>
<evidence type="ECO:0000313" key="4">
    <source>
        <dbReference type="Proteomes" id="UP000271098"/>
    </source>
</evidence>
<organism evidence="5">
    <name type="scientific">Gongylonema pulchrum</name>
    <dbReference type="NCBI Taxonomy" id="637853"/>
    <lineage>
        <taxon>Eukaryota</taxon>
        <taxon>Metazoa</taxon>
        <taxon>Ecdysozoa</taxon>
        <taxon>Nematoda</taxon>
        <taxon>Chromadorea</taxon>
        <taxon>Rhabditida</taxon>
        <taxon>Spirurina</taxon>
        <taxon>Spiruromorpha</taxon>
        <taxon>Spiruroidea</taxon>
        <taxon>Gongylonematidae</taxon>
        <taxon>Gongylonema</taxon>
    </lineage>
</organism>
<dbReference type="OrthoDB" id="2556847at2759"/>
<dbReference type="EMBL" id="UYRT01079074">
    <property type="protein sequence ID" value="VDN19924.1"/>
    <property type="molecule type" value="Genomic_DNA"/>
</dbReference>
<dbReference type="Pfam" id="PF15249">
    <property type="entry name" value="GLTSCR1"/>
    <property type="match status" value="1"/>
</dbReference>
<evidence type="ECO:0000259" key="2">
    <source>
        <dbReference type="Pfam" id="PF15249"/>
    </source>
</evidence>
<dbReference type="AlphaFoldDB" id="A0A183DTV0"/>
<feature type="region of interest" description="Disordered" evidence="1">
    <location>
        <begin position="56"/>
        <end position="113"/>
    </location>
</feature>
<reference evidence="5" key="1">
    <citation type="submission" date="2016-06" db="UniProtKB">
        <authorList>
            <consortium name="WormBaseParasite"/>
        </authorList>
    </citation>
    <scope>IDENTIFICATION</scope>
</reference>
<evidence type="ECO:0000313" key="3">
    <source>
        <dbReference type="EMBL" id="VDN19924.1"/>
    </source>
</evidence>
<feature type="region of interest" description="Disordered" evidence="1">
    <location>
        <begin position="810"/>
        <end position="852"/>
    </location>
</feature>
<evidence type="ECO:0000256" key="1">
    <source>
        <dbReference type="SAM" id="MobiDB-lite"/>
    </source>
</evidence>
<sequence>MMSSGGYRSFDDLTEQYEDEWLQLGLEDDNLKCSSPPANGSSDFGLTVGARSCPSPLTHIPTRESYPVEPPPKLSPVSSEQQTFITLSNSRIPPVPSGPSQPLLQPPPQTQSSELGSIEYELNPDLNVLSIPSSSPMLVAKTTELQFAQPSVSGLQQNGDFASFVQLEQREKRTVIQPQQQQPGCVQTANGQWFVQAQLQQVQTSGGTVLAVVPNFCRSQVQISGNNQNLAQVQVSQPQLIAHSLDAAGGGSQATQHVLQTHPAHHQQQLQQQPQQIVHATRMPLAVAAGAPQQGQSVMQHLLSQPTISRPHLQATVQPLTSAPAAKKRNPQPRNGRKKKENVVQSSTVGAVLTKANKIAAAALTDTSVNQVLHPSHSIEMRLSVQNSELVANLSREITRLQNQQRTYRVDYSAEIKELESKRAQIFFDALAQQHKDKELLLAVNPKLVTSAVPNRQRSNNSHAGANAVIIHQVQPSTSYEQQPQQQQQPTFGVPPARVPTSYQNSYHLPHYTSAHETVQNNSFSASSTSQLQQGVSSVQYNSYRSVNQIHVQQGQVRENYVPNSVPQKPAIAQQPERCVSRPVMSEAPCEPPRPAVRLFPPPALKSLAEAAADIAKKKAERTERLKDYFSSVRDFVVRPDLTSPFRDLSDMLQRLLPFHVYSEPDLNSGILDDFDYDCLRHFVHLKSRRDVVEQRIRSILYREAMECSSKPYECLLLSLDAEHERRLLDEEKQMALITGSEEFVSKSAICAHLTFDELERRKKELVPGCMPTLHFDYHDFSEDEIIARTISLPSNLDECNKKYSKSVREHAVSTDADEEGQEATDSGSEDMKSPHSGERDAACGDSGESSVQFADFGESDVESVNADELTVETVGIGEENDAVPPNQVDATVISKQTANVECGTDEFMAEVLVKDLPLQDWSRVKI</sequence>
<dbReference type="InterPro" id="IPR015671">
    <property type="entry name" value="GSCR1_dom"/>
</dbReference>
<feature type="compositionally biased region" description="Pro residues" evidence="1">
    <location>
        <begin position="93"/>
        <end position="109"/>
    </location>
</feature>
<protein>
    <submittedName>
        <fullName evidence="5">GLTSCR1 domain-containing protein</fullName>
    </submittedName>
</protein>
<dbReference type="WBParaSite" id="GPUH_0001215501-mRNA-1">
    <property type="protein sequence ID" value="GPUH_0001215501-mRNA-1"/>
    <property type="gene ID" value="GPUH_0001215501"/>
</dbReference>
<accession>A0A183DTV0</accession>
<feature type="compositionally biased region" description="Polar residues" evidence="1">
    <location>
        <begin position="76"/>
        <end position="91"/>
    </location>
</feature>
<evidence type="ECO:0000313" key="5">
    <source>
        <dbReference type="WBParaSite" id="GPUH_0001215501-mRNA-1"/>
    </source>
</evidence>
<feature type="region of interest" description="Disordered" evidence="1">
    <location>
        <begin position="476"/>
        <end position="505"/>
    </location>
</feature>
<name>A0A183DTV0_9BILA</name>
<reference evidence="3 4" key="2">
    <citation type="submission" date="2018-11" db="EMBL/GenBank/DDBJ databases">
        <authorList>
            <consortium name="Pathogen Informatics"/>
        </authorList>
    </citation>
    <scope>NUCLEOTIDE SEQUENCE [LARGE SCALE GENOMIC DNA]</scope>
</reference>
<feature type="domain" description="GLTSCR protein conserved" evidence="2">
    <location>
        <begin position="636"/>
        <end position="734"/>
    </location>
</feature>
<feature type="region of interest" description="Disordered" evidence="1">
    <location>
        <begin position="318"/>
        <end position="346"/>
    </location>
</feature>